<dbReference type="OrthoDB" id="389711at2"/>
<sequence length="173" mass="19221">MKKWVTTKNIATCGVLTAIMFVMGAIVSTIASMTGKSIIQFSDIIYLILFGKVNLFTLILSAVIAGSMIDLYSGGAIFIPITILVKILIGLTYKLLNKKLNIHLIYIISYLWVFIYNLYSYILWDTSVLIVELIVNSIQYSVTVGGACLIILTSSLNIFNKNEATDYKVENKS</sequence>
<accession>A0A0K1W0Z2</accession>
<proteinExistence type="predicted"/>
<keyword evidence="1" id="KW-0812">Transmembrane</keyword>
<dbReference type="EMBL" id="CP012357">
    <property type="protein sequence ID" value="AKX33994.1"/>
    <property type="molecule type" value="Genomic_DNA"/>
</dbReference>
<evidence type="ECO:0000256" key="1">
    <source>
        <dbReference type="SAM" id="Phobius"/>
    </source>
</evidence>
<dbReference type="KEGG" id="sll:SLITO_v1c03400"/>
<feature type="transmembrane region" description="Helical" evidence="1">
    <location>
        <begin position="128"/>
        <end position="152"/>
    </location>
</feature>
<dbReference type="AlphaFoldDB" id="A0A0K1W0Z2"/>
<feature type="transmembrane region" description="Helical" evidence="1">
    <location>
        <begin position="44"/>
        <end position="65"/>
    </location>
</feature>
<dbReference type="Proteomes" id="UP000067476">
    <property type="component" value="Chromosome"/>
</dbReference>
<feature type="transmembrane region" description="Helical" evidence="1">
    <location>
        <begin position="103"/>
        <end position="122"/>
    </location>
</feature>
<organism evidence="2 3">
    <name type="scientific">Spiroplasma litorale</name>
    <dbReference type="NCBI Taxonomy" id="216942"/>
    <lineage>
        <taxon>Bacteria</taxon>
        <taxon>Bacillati</taxon>
        <taxon>Mycoplasmatota</taxon>
        <taxon>Mollicutes</taxon>
        <taxon>Entomoplasmatales</taxon>
        <taxon>Spiroplasmataceae</taxon>
        <taxon>Spiroplasma</taxon>
    </lineage>
</organism>
<dbReference type="Gene3D" id="1.10.1760.20">
    <property type="match status" value="1"/>
</dbReference>
<dbReference type="NCBIfam" id="TIGR04522">
    <property type="entry name" value="EcfS_MSC_0063"/>
    <property type="match status" value="1"/>
</dbReference>
<gene>
    <name evidence="2" type="ORF">SLITO_v1c03400</name>
</gene>
<reference evidence="2 3" key="1">
    <citation type="journal article" date="2015" name="Genome Announc.">
        <title>Complete Genome Sequence of Spiroplasma litorale TN-1T (DSM 21781), a Bacterium Isolated from a Green-Eyed Horsefly (Tabanus nigrovittatus).</title>
        <authorList>
            <person name="Lo W.S."/>
            <person name="Lai Y.C."/>
            <person name="Lien Y.W."/>
            <person name="Wang T.H."/>
            <person name="Kuo C.H."/>
        </authorList>
    </citation>
    <scope>NUCLEOTIDE SEQUENCE [LARGE SCALE GENOMIC DNA]</scope>
    <source>
        <strain evidence="2 3">TN-1</strain>
    </source>
</reference>
<feature type="transmembrane region" description="Helical" evidence="1">
    <location>
        <begin position="12"/>
        <end position="32"/>
    </location>
</feature>
<evidence type="ECO:0000313" key="3">
    <source>
        <dbReference type="Proteomes" id="UP000067476"/>
    </source>
</evidence>
<evidence type="ECO:0000313" key="2">
    <source>
        <dbReference type="EMBL" id="AKX33994.1"/>
    </source>
</evidence>
<keyword evidence="3" id="KW-1185">Reference proteome</keyword>
<feature type="transmembrane region" description="Helical" evidence="1">
    <location>
        <begin position="71"/>
        <end position="91"/>
    </location>
</feature>
<dbReference type="STRING" id="216942.SLITO_v1c03400"/>
<name>A0A0K1W0Z2_9MOLU</name>
<dbReference type="RefSeq" id="WP_075058089.1">
    <property type="nucleotide sequence ID" value="NZ_CP012357.1"/>
</dbReference>
<keyword evidence="1" id="KW-1133">Transmembrane helix</keyword>
<dbReference type="InterPro" id="IPR030945">
    <property type="entry name" value="EcfS_MSC_0063"/>
</dbReference>
<keyword evidence="1" id="KW-0472">Membrane</keyword>
<protein>
    <submittedName>
        <fullName evidence="2">Uncharacterized protein</fullName>
    </submittedName>
</protein>
<dbReference type="PATRIC" id="fig|216942.3.peg.343"/>